<accession>A0ABY1P1R5</accession>
<evidence type="ECO:0000313" key="4">
    <source>
        <dbReference type="Proteomes" id="UP001157915"/>
    </source>
</evidence>
<feature type="domain" description="GIY-YIG" evidence="2">
    <location>
        <begin position="1"/>
        <end position="76"/>
    </location>
</feature>
<dbReference type="InterPro" id="IPR000305">
    <property type="entry name" value="GIY-YIG_endonuc"/>
</dbReference>
<keyword evidence="3" id="KW-0540">Nuclease</keyword>
<comment type="similarity">
    <text evidence="1">Belongs to the UPF0213 family.</text>
</comment>
<evidence type="ECO:0000313" key="3">
    <source>
        <dbReference type="EMBL" id="SMP24340.1"/>
    </source>
</evidence>
<reference evidence="3 4" key="1">
    <citation type="submission" date="2017-05" db="EMBL/GenBank/DDBJ databases">
        <authorList>
            <person name="Varghese N."/>
            <person name="Submissions S."/>
        </authorList>
    </citation>
    <scope>NUCLEOTIDE SEQUENCE [LARGE SCALE GENOMIC DNA]</scope>
    <source>
        <strain evidence="3 4">DSM 15360</strain>
    </source>
</reference>
<dbReference type="Proteomes" id="UP001157915">
    <property type="component" value="Unassembled WGS sequence"/>
</dbReference>
<dbReference type="Gene3D" id="3.40.1440.10">
    <property type="entry name" value="GIY-YIG endonuclease"/>
    <property type="match status" value="1"/>
</dbReference>
<dbReference type="PROSITE" id="PS50164">
    <property type="entry name" value="GIY_YIG"/>
    <property type="match status" value="1"/>
</dbReference>
<keyword evidence="3" id="KW-0255">Endonuclease</keyword>
<organism evidence="3 4">
    <name type="scientific">Algoriphagus winogradskyi</name>
    <dbReference type="NCBI Taxonomy" id="237017"/>
    <lineage>
        <taxon>Bacteria</taxon>
        <taxon>Pseudomonadati</taxon>
        <taxon>Bacteroidota</taxon>
        <taxon>Cytophagia</taxon>
        <taxon>Cytophagales</taxon>
        <taxon>Cyclobacteriaceae</taxon>
        <taxon>Algoriphagus</taxon>
    </lineage>
</organism>
<dbReference type="EMBL" id="FXUA01000004">
    <property type="protein sequence ID" value="SMP24340.1"/>
    <property type="molecule type" value="Genomic_DNA"/>
</dbReference>
<comment type="caution">
    <text evidence="3">The sequence shown here is derived from an EMBL/GenBank/DDBJ whole genome shotgun (WGS) entry which is preliminary data.</text>
</comment>
<dbReference type="GO" id="GO:0004519">
    <property type="term" value="F:endonuclease activity"/>
    <property type="evidence" value="ECO:0007669"/>
    <property type="project" value="UniProtKB-KW"/>
</dbReference>
<dbReference type="InterPro" id="IPR035901">
    <property type="entry name" value="GIY-YIG_endonuc_sf"/>
</dbReference>
<gene>
    <name evidence="3" type="ORF">SAMN06265367_10416</name>
</gene>
<evidence type="ECO:0000256" key="1">
    <source>
        <dbReference type="ARBA" id="ARBA00007435"/>
    </source>
</evidence>
<keyword evidence="3" id="KW-0378">Hydrolase</keyword>
<keyword evidence="4" id="KW-1185">Reference proteome</keyword>
<dbReference type="PANTHER" id="PTHR34477:SF1">
    <property type="entry name" value="UPF0213 PROTEIN YHBQ"/>
    <property type="match status" value="1"/>
</dbReference>
<sequence>MEFFTYILQSEKDGSFYIGSSQDPAERLKKHNRMHSGYTARKQPWKIVWLKSFSTKSEALQMERFIKMKKSRTYIDGLITESSSG</sequence>
<protein>
    <submittedName>
        <fullName evidence="3">Endonuclease</fullName>
    </submittedName>
</protein>
<dbReference type="RefSeq" id="WP_283413144.1">
    <property type="nucleotide sequence ID" value="NZ_FXUA01000004.1"/>
</dbReference>
<dbReference type="PANTHER" id="PTHR34477">
    <property type="entry name" value="UPF0213 PROTEIN YHBQ"/>
    <property type="match status" value="1"/>
</dbReference>
<proteinExistence type="inferred from homology"/>
<dbReference type="CDD" id="cd10449">
    <property type="entry name" value="GIY-YIG_SLX1_like"/>
    <property type="match status" value="1"/>
</dbReference>
<dbReference type="InterPro" id="IPR050190">
    <property type="entry name" value="UPF0213_domain"/>
</dbReference>
<dbReference type="Pfam" id="PF01541">
    <property type="entry name" value="GIY-YIG"/>
    <property type="match status" value="1"/>
</dbReference>
<name>A0ABY1P1R5_9BACT</name>
<dbReference type="SUPFAM" id="SSF82771">
    <property type="entry name" value="GIY-YIG endonuclease"/>
    <property type="match status" value="1"/>
</dbReference>
<evidence type="ECO:0000259" key="2">
    <source>
        <dbReference type="PROSITE" id="PS50164"/>
    </source>
</evidence>